<reference evidence="1" key="1">
    <citation type="submission" date="2021-08" db="EMBL/GenBank/DDBJ databases">
        <title>The first chromosome-level gecko genome reveals the dynamic sex chromosomes of Neotropical dwarf geckos (Sphaerodactylidae: Sphaerodactylus).</title>
        <authorList>
            <person name="Pinto B.J."/>
            <person name="Keating S.E."/>
            <person name="Gamble T."/>
        </authorList>
    </citation>
    <scope>NUCLEOTIDE SEQUENCE</scope>
    <source>
        <strain evidence="1">TG3544</strain>
    </source>
</reference>
<organism evidence="1 2">
    <name type="scientific">Sphaerodactylus townsendi</name>
    <dbReference type="NCBI Taxonomy" id="933632"/>
    <lineage>
        <taxon>Eukaryota</taxon>
        <taxon>Metazoa</taxon>
        <taxon>Chordata</taxon>
        <taxon>Craniata</taxon>
        <taxon>Vertebrata</taxon>
        <taxon>Euteleostomi</taxon>
        <taxon>Lepidosauria</taxon>
        <taxon>Squamata</taxon>
        <taxon>Bifurcata</taxon>
        <taxon>Gekkota</taxon>
        <taxon>Sphaerodactylidae</taxon>
        <taxon>Sphaerodactylus</taxon>
    </lineage>
</organism>
<gene>
    <name evidence="1" type="ORF">K3G42_014969</name>
</gene>
<dbReference type="Proteomes" id="UP000827872">
    <property type="component" value="Linkage Group LG05"/>
</dbReference>
<evidence type="ECO:0000313" key="1">
    <source>
        <dbReference type="EMBL" id="KAH7999571.1"/>
    </source>
</evidence>
<name>A0ACB8F2V4_9SAUR</name>
<evidence type="ECO:0000313" key="2">
    <source>
        <dbReference type="Proteomes" id="UP000827872"/>
    </source>
</evidence>
<comment type="caution">
    <text evidence="1">The sequence shown here is derived from an EMBL/GenBank/DDBJ whole genome shotgun (WGS) entry which is preliminary data.</text>
</comment>
<keyword evidence="2" id="KW-1185">Reference proteome</keyword>
<dbReference type="EMBL" id="CM037618">
    <property type="protein sequence ID" value="KAH7999571.1"/>
    <property type="molecule type" value="Genomic_DNA"/>
</dbReference>
<sequence length="110" mass="12281">MCNTPPRFVSTQICTFYITLCILEVKKSSTLKLEDITNAEKHNVLPGRHQSSLPVKAVCCFWGLHSIRTGVCNLQLSRCSWTTIPIQMFMDYNSHQPIGHGGRADGNCSP</sequence>
<protein>
    <submittedName>
        <fullName evidence="1">Uncharacterized protein</fullName>
    </submittedName>
</protein>
<proteinExistence type="predicted"/>
<accession>A0ACB8F2V4</accession>